<keyword evidence="5" id="KW-0812">Transmembrane</keyword>
<dbReference type="GO" id="GO:0009279">
    <property type="term" value="C:cell outer membrane"/>
    <property type="evidence" value="ECO:0007669"/>
    <property type="project" value="UniProtKB-SubCell"/>
</dbReference>
<evidence type="ECO:0000313" key="9">
    <source>
        <dbReference type="EMBL" id="NII06801.1"/>
    </source>
</evidence>
<keyword evidence="6" id="KW-0472">Membrane</keyword>
<gene>
    <name evidence="9" type="ORF">HBF25_10425</name>
</gene>
<proteinExistence type="inferred from homology"/>
<keyword evidence="3" id="KW-0813">Transport</keyword>
<dbReference type="PANTHER" id="PTHR30026">
    <property type="entry name" value="OUTER MEMBRANE PROTEIN TOLC"/>
    <property type="match status" value="1"/>
</dbReference>
<organism evidence="9 10">
    <name type="scientific">Luteibacter anthropi</name>
    <dbReference type="NCBI Taxonomy" id="564369"/>
    <lineage>
        <taxon>Bacteria</taxon>
        <taxon>Pseudomonadati</taxon>
        <taxon>Pseudomonadota</taxon>
        <taxon>Gammaproteobacteria</taxon>
        <taxon>Lysobacterales</taxon>
        <taxon>Rhodanobacteraceae</taxon>
        <taxon>Luteibacter</taxon>
    </lineage>
</organism>
<keyword evidence="10" id="KW-1185">Reference proteome</keyword>
<evidence type="ECO:0000256" key="5">
    <source>
        <dbReference type="ARBA" id="ARBA00022692"/>
    </source>
</evidence>
<comment type="caution">
    <text evidence="9">The sequence shown here is derived from an EMBL/GenBank/DDBJ whole genome shotgun (WGS) entry which is preliminary data.</text>
</comment>
<dbReference type="AlphaFoldDB" id="A0A7X5ZIJ7"/>
<evidence type="ECO:0000256" key="6">
    <source>
        <dbReference type="ARBA" id="ARBA00023136"/>
    </source>
</evidence>
<dbReference type="GO" id="GO:1990281">
    <property type="term" value="C:efflux pump complex"/>
    <property type="evidence" value="ECO:0007669"/>
    <property type="project" value="TreeGrafter"/>
</dbReference>
<dbReference type="EMBL" id="JAARLZ010000005">
    <property type="protein sequence ID" value="NII06801.1"/>
    <property type="molecule type" value="Genomic_DNA"/>
</dbReference>
<keyword evidence="8" id="KW-0732">Signal</keyword>
<evidence type="ECO:0000256" key="2">
    <source>
        <dbReference type="ARBA" id="ARBA00007613"/>
    </source>
</evidence>
<comment type="similarity">
    <text evidence="2">Belongs to the outer membrane factor (OMF) (TC 1.B.17) family.</text>
</comment>
<dbReference type="Pfam" id="PF02321">
    <property type="entry name" value="OEP"/>
    <property type="match status" value="1"/>
</dbReference>
<keyword evidence="7" id="KW-0998">Cell outer membrane</keyword>
<accession>A0A7X5ZIJ7</accession>
<dbReference type="Proteomes" id="UP000490980">
    <property type="component" value="Unassembled WGS sequence"/>
</dbReference>
<evidence type="ECO:0000256" key="8">
    <source>
        <dbReference type="SAM" id="SignalP"/>
    </source>
</evidence>
<comment type="subcellular location">
    <subcellularLocation>
        <location evidence="1">Cell outer membrane</location>
    </subcellularLocation>
</comment>
<dbReference type="InterPro" id="IPR003423">
    <property type="entry name" value="OMP_efflux"/>
</dbReference>
<evidence type="ECO:0000256" key="3">
    <source>
        <dbReference type="ARBA" id="ARBA00022448"/>
    </source>
</evidence>
<dbReference type="GO" id="GO:0015562">
    <property type="term" value="F:efflux transmembrane transporter activity"/>
    <property type="evidence" value="ECO:0007669"/>
    <property type="project" value="InterPro"/>
</dbReference>
<reference evidence="9 10" key="1">
    <citation type="submission" date="2020-03" db="EMBL/GenBank/DDBJ databases">
        <authorList>
            <person name="Lai Q."/>
        </authorList>
    </citation>
    <scope>NUCLEOTIDE SEQUENCE [LARGE SCALE GENOMIC DNA]</scope>
    <source>
        <strain evidence="9 10">CCUG 25036</strain>
    </source>
</reference>
<evidence type="ECO:0000256" key="1">
    <source>
        <dbReference type="ARBA" id="ARBA00004442"/>
    </source>
</evidence>
<dbReference type="RefSeq" id="WP_166948117.1">
    <property type="nucleotide sequence ID" value="NZ_JAARLZ010000005.1"/>
</dbReference>
<evidence type="ECO:0000313" key="10">
    <source>
        <dbReference type="Proteomes" id="UP000490980"/>
    </source>
</evidence>
<dbReference type="GO" id="GO:0015288">
    <property type="term" value="F:porin activity"/>
    <property type="evidence" value="ECO:0007669"/>
    <property type="project" value="TreeGrafter"/>
</dbReference>
<evidence type="ECO:0000256" key="7">
    <source>
        <dbReference type="ARBA" id="ARBA00023237"/>
    </source>
</evidence>
<keyword evidence="4" id="KW-1134">Transmembrane beta strand</keyword>
<dbReference type="InterPro" id="IPR051906">
    <property type="entry name" value="TolC-like"/>
</dbReference>
<protein>
    <submittedName>
        <fullName evidence="9">TolC family protein</fullName>
    </submittedName>
</protein>
<dbReference type="Gene3D" id="1.20.1600.10">
    <property type="entry name" value="Outer membrane efflux proteins (OEP)"/>
    <property type="match status" value="1"/>
</dbReference>
<feature type="signal peptide" evidence="8">
    <location>
        <begin position="1"/>
        <end position="34"/>
    </location>
</feature>
<dbReference type="SUPFAM" id="SSF56954">
    <property type="entry name" value="Outer membrane efflux proteins (OEP)"/>
    <property type="match status" value="1"/>
</dbReference>
<sequence>MFPLSPRSGTVPVRFLRACCAAVLACLAVPLATAGTLSLSTATDLAVQRTPLLDARRDQAESTRQEALRAGALPDPQLSVGIDNLAVQGRGAFTAGGDDMTMRTVGITQVLPSSAKRQAQREEARARIDVADADTQATGLLVRRQAAEAWIGVSEAQGELAALDAMRRSLNADVDVAQARLRGGGSANDVLAARAGALDIENRMDAARGKLAQARAQLVRWLGDEGHDELAGDPDFATLPRSEKDLLGRLDEQAALLGWTPRERAADAALASARADKHPDWSIGASYGSRVRGLSDMVSLQVGVSLPLFTRNRQDRGISARTADADAVRDEHEDARREQKAMVQSALENWKSLGAQLERHHGSLLPLADDRVTVALASYRGGGDIQPLLQARRDELALRLDETRLRADYGRAWAALAFLLPQGNTP</sequence>
<dbReference type="PANTHER" id="PTHR30026:SF20">
    <property type="entry name" value="OUTER MEMBRANE PROTEIN TOLC"/>
    <property type="match status" value="1"/>
</dbReference>
<feature type="chain" id="PRO_5030930267" evidence="8">
    <location>
        <begin position="35"/>
        <end position="426"/>
    </location>
</feature>
<evidence type="ECO:0000256" key="4">
    <source>
        <dbReference type="ARBA" id="ARBA00022452"/>
    </source>
</evidence>
<name>A0A7X5ZIJ7_9GAMM</name>